<reference evidence="1" key="1">
    <citation type="submission" date="2020-08" db="EMBL/GenBank/DDBJ databases">
        <title>Multicomponent nature underlies the extraordinary mechanical properties of spider dragline silk.</title>
        <authorList>
            <person name="Kono N."/>
            <person name="Nakamura H."/>
            <person name="Mori M."/>
            <person name="Yoshida Y."/>
            <person name="Ohtoshi R."/>
            <person name="Malay A.D."/>
            <person name="Moran D.A.P."/>
            <person name="Tomita M."/>
            <person name="Numata K."/>
            <person name="Arakawa K."/>
        </authorList>
    </citation>
    <scope>NUCLEOTIDE SEQUENCE</scope>
</reference>
<name>A0A8X6TGU9_NEPPI</name>
<organism evidence="1 2">
    <name type="scientific">Nephila pilipes</name>
    <name type="common">Giant wood spider</name>
    <name type="synonym">Nephila maculata</name>
    <dbReference type="NCBI Taxonomy" id="299642"/>
    <lineage>
        <taxon>Eukaryota</taxon>
        <taxon>Metazoa</taxon>
        <taxon>Ecdysozoa</taxon>
        <taxon>Arthropoda</taxon>
        <taxon>Chelicerata</taxon>
        <taxon>Arachnida</taxon>
        <taxon>Araneae</taxon>
        <taxon>Araneomorphae</taxon>
        <taxon>Entelegynae</taxon>
        <taxon>Araneoidea</taxon>
        <taxon>Nephilidae</taxon>
        <taxon>Nephila</taxon>
    </lineage>
</organism>
<sequence length="85" mass="9845">PNPLLQLLDQNLLSAGLRNIHYSACCYDHFWLKPNRSLQPDAFSPNDQSSKFCTQLTILFGHEYCYQATDHRSRQDYFTLGLVHA</sequence>
<protein>
    <submittedName>
        <fullName evidence="1">Uncharacterized protein</fullName>
    </submittedName>
</protein>
<evidence type="ECO:0000313" key="2">
    <source>
        <dbReference type="Proteomes" id="UP000887013"/>
    </source>
</evidence>
<dbReference type="EMBL" id="BMAW01104599">
    <property type="protein sequence ID" value="GFT15359.1"/>
    <property type="molecule type" value="Genomic_DNA"/>
</dbReference>
<keyword evidence="2" id="KW-1185">Reference proteome</keyword>
<evidence type="ECO:0000313" key="1">
    <source>
        <dbReference type="EMBL" id="GFT15359.1"/>
    </source>
</evidence>
<gene>
    <name evidence="1" type="ORF">NPIL_217371</name>
</gene>
<accession>A0A8X6TGU9</accession>
<feature type="non-terminal residue" evidence="1">
    <location>
        <position position="1"/>
    </location>
</feature>
<dbReference type="AlphaFoldDB" id="A0A8X6TGU9"/>
<comment type="caution">
    <text evidence="1">The sequence shown here is derived from an EMBL/GenBank/DDBJ whole genome shotgun (WGS) entry which is preliminary data.</text>
</comment>
<proteinExistence type="predicted"/>
<dbReference type="Proteomes" id="UP000887013">
    <property type="component" value="Unassembled WGS sequence"/>
</dbReference>